<dbReference type="PANTHER" id="PTHR22930">
    <property type="match status" value="1"/>
</dbReference>
<dbReference type="AlphaFoldDB" id="A0A6J2YAN1"/>
<comment type="subcellular location">
    <subcellularLocation>
        <location evidence="2">Nucleus</location>
    </subcellularLocation>
</comment>
<evidence type="ECO:0000256" key="6">
    <source>
        <dbReference type="ARBA" id="ARBA00022801"/>
    </source>
</evidence>
<proteinExistence type="inferred from homology"/>
<keyword evidence="4" id="KW-0540">Nuclease</keyword>
<dbReference type="Proteomes" id="UP000504635">
    <property type="component" value="Unplaced"/>
</dbReference>
<evidence type="ECO:0000313" key="10">
    <source>
        <dbReference type="RefSeq" id="XP_030760537.1"/>
    </source>
</evidence>
<comment type="cofactor">
    <cofactor evidence="1">
        <name>a divalent metal cation</name>
        <dbReference type="ChEBI" id="CHEBI:60240"/>
    </cofactor>
</comment>
<evidence type="ECO:0000256" key="5">
    <source>
        <dbReference type="ARBA" id="ARBA00022723"/>
    </source>
</evidence>
<dbReference type="InParanoid" id="A0A6J2YAN1"/>
<evidence type="ECO:0000256" key="4">
    <source>
        <dbReference type="ARBA" id="ARBA00022722"/>
    </source>
</evidence>
<keyword evidence="6" id="KW-0378">Hydrolase</keyword>
<organism evidence="9 10">
    <name type="scientific">Sitophilus oryzae</name>
    <name type="common">Rice weevil</name>
    <name type="synonym">Curculio oryzae</name>
    <dbReference type="NCBI Taxonomy" id="7048"/>
    <lineage>
        <taxon>Eukaryota</taxon>
        <taxon>Metazoa</taxon>
        <taxon>Ecdysozoa</taxon>
        <taxon>Arthropoda</taxon>
        <taxon>Hexapoda</taxon>
        <taxon>Insecta</taxon>
        <taxon>Pterygota</taxon>
        <taxon>Neoptera</taxon>
        <taxon>Endopterygota</taxon>
        <taxon>Coleoptera</taxon>
        <taxon>Polyphaga</taxon>
        <taxon>Cucujiformia</taxon>
        <taxon>Curculionidae</taxon>
        <taxon>Dryophthorinae</taxon>
        <taxon>Sitophilus</taxon>
    </lineage>
</organism>
<feature type="domain" description="DDE Tnp4" evidence="8">
    <location>
        <begin position="185"/>
        <end position="350"/>
    </location>
</feature>
<dbReference type="OrthoDB" id="8189124at2759"/>
<evidence type="ECO:0000256" key="1">
    <source>
        <dbReference type="ARBA" id="ARBA00001968"/>
    </source>
</evidence>
<dbReference type="Pfam" id="PF13359">
    <property type="entry name" value="DDE_Tnp_4"/>
    <property type="match status" value="1"/>
</dbReference>
<dbReference type="PANTHER" id="PTHR22930:SF269">
    <property type="entry name" value="NUCLEASE HARBI1-LIKE PROTEIN"/>
    <property type="match status" value="1"/>
</dbReference>
<gene>
    <name evidence="10" type="primary">LOC115885694</name>
</gene>
<protein>
    <submittedName>
        <fullName evidence="10">Protein ALP1-like</fullName>
    </submittedName>
</protein>
<dbReference type="GO" id="GO:0046872">
    <property type="term" value="F:metal ion binding"/>
    <property type="evidence" value="ECO:0007669"/>
    <property type="project" value="UniProtKB-KW"/>
</dbReference>
<reference evidence="10" key="1">
    <citation type="submission" date="2025-08" db="UniProtKB">
        <authorList>
            <consortium name="RefSeq"/>
        </authorList>
    </citation>
    <scope>IDENTIFICATION</scope>
    <source>
        <tissue evidence="10">Gonads</tissue>
    </source>
</reference>
<evidence type="ECO:0000259" key="8">
    <source>
        <dbReference type="Pfam" id="PF13359"/>
    </source>
</evidence>
<comment type="similarity">
    <text evidence="3">Belongs to the HARBI1 family.</text>
</comment>
<dbReference type="InterPro" id="IPR045249">
    <property type="entry name" value="HARBI1-like"/>
</dbReference>
<keyword evidence="7" id="KW-0539">Nucleus</keyword>
<dbReference type="GO" id="GO:0004518">
    <property type="term" value="F:nuclease activity"/>
    <property type="evidence" value="ECO:0007669"/>
    <property type="project" value="UniProtKB-KW"/>
</dbReference>
<keyword evidence="5" id="KW-0479">Metal-binding</keyword>
<dbReference type="KEGG" id="soy:115885694"/>
<dbReference type="FunCoup" id="A0A6J2YAN1">
    <property type="interactions" value="1"/>
</dbReference>
<evidence type="ECO:0000256" key="7">
    <source>
        <dbReference type="ARBA" id="ARBA00023242"/>
    </source>
</evidence>
<evidence type="ECO:0000256" key="2">
    <source>
        <dbReference type="ARBA" id="ARBA00004123"/>
    </source>
</evidence>
<dbReference type="GO" id="GO:0005634">
    <property type="term" value="C:nucleus"/>
    <property type="evidence" value="ECO:0007669"/>
    <property type="project" value="UniProtKB-SubCell"/>
</dbReference>
<dbReference type="GO" id="GO:0016787">
    <property type="term" value="F:hydrolase activity"/>
    <property type="evidence" value="ECO:0007669"/>
    <property type="project" value="UniProtKB-KW"/>
</dbReference>
<accession>A0A6J2YAN1</accession>
<sequence>MNCFGEKDALLAAAACVIIFEESERKSRKRRFWVRHSLQARSIYSGTHLLEDLKKDDCAPLNWGLEYKGSFKNFCRMSSSDFEHLINLIGPKIQKSDTRFRDAVPVVERLAITLRFLATGDSYQSLMYLFKVSKQLISLIVPEVCDALIECLQENVKLPTTAEEWQGIATDFYRQWNFPNCLGSMDGKHVMLQAPFGSGTEYFNYKGFFSIVLFGVVDANYCFIFVNAGCQGRISDGGVFANTTLKSLIAKNDLNLPEASPLPGRSNPVPYAFIGDDAFTLQPHLLKPYAGLHDRGSGERIFNYRISRARRIVENAFGIISSVFRVLRKPMLIEPNKATKVVLACVHLHNFLKRSSTSKNIYTPPGTFDTEDFESGTMISGQWRVDQTNMTSLFPLRKVPRKASASAYEIRDEFRDFFLTSQGKVAWQDKY</sequence>
<keyword evidence="9" id="KW-1185">Reference proteome</keyword>
<evidence type="ECO:0000256" key="3">
    <source>
        <dbReference type="ARBA" id="ARBA00006958"/>
    </source>
</evidence>
<name>A0A6J2YAN1_SITOR</name>
<evidence type="ECO:0000313" key="9">
    <source>
        <dbReference type="Proteomes" id="UP000504635"/>
    </source>
</evidence>
<dbReference type="GeneID" id="115885694"/>
<dbReference type="InterPro" id="IPR027806">
    <property type="entry name" value="HARBI1_dom"/>
</dbReference>
<dbReference type="RefSeq" id="XP_030760537.1">
    <property type="nucleotide sequence ID" value="XM_030904677.1"/>
</dbReference>